<evidence type="ECO:0000256" key="3">
    <source>
        <dbReference type="ARBA" id="ARBA00023015"/>
    </source>
</evidence>
<reference evidence="9 10" key="1">
    <citation type="journal article" date="2009" name="PLoS Genet.">
        <title>The genome of Nectria haematococca: contribution of supernumerary chromosomes to gene expansion.</title>
        <authorList>
            <person name="Coleman J.J."/>
            <person name="Rounsley S.D."/>
            <person name="Rodriguez-Carres M."/>
            <person name="Kuo A."/>
            <person name="Wasmann C.C."/>
            <person name="Grimwood J."/>
            <person name="Schmutz J."/>
            <person name="Taga M."/>
            <person name="White G.J."/>
            <person name="Zhou S."/>
            <person name="Schwartz D.C."/>
            <person name="Freitag M."/>
            <person name="Ma L.J."/>
            <person name="Danchin E.G."/>
            <person name="Henrissat B."/>
            <person name="Coutinho P.M."/>
            <person name="Nelson D.R."/>
            <person name="Straney D."/>
            <person name="Napoli C.A."/>
            <person name="Barker B.M."/>
            <person name="Gribskov M."/>
            <person name="Rep M."/>
            <person name="Kroken S."/>
            <person name="Molnar I."/>
            <person name="Rensing C."/>
            <person name="Kennell J.C."/>
            <person name="Zamora J."/>
            <person name="Farman M.L."/>
            <person name="Selker E.U."/>
            <person name="Salamov A."/>
            <person name="Shapiro H."/>
            <person name="Pangilinan J."/>
            <person name="Lindquist E."/>
            <person name="Lamers C."/>
            <person name="Grigoriev I.V."/>
            <person name="Geiser D.M."/>
            <person name="Covert S.F."/>
            <person name="Temporini E."/>
            <person name="Vanetten H.D."/>
        </authorList>
    </citation>
    <scope>NUCLEOTIDE SEQUENCE [LARGE SCALE GENOMIC DNA]</scope>
    <source>
        <strain evidence="10">ATCC MYA-4622 / CBS 123669 / FGSC 9596 / NRRL 45880 / 77-13-4</strain>
    </source>
</reference>
<dbReference type="CDD" id="cd12148">
    <property type="entry name" value="fungal_TF_MHR"/>
    <property type="match status" value="1"/>
</dbReference>
<feature type="region of interest" description="Disordered" evidence="7">
    <location>
        <begin position="475"/>
        <end position="509"/>
    </location>
</feature>
<dbReference type="GO" id="GO:0008270">
    <property type="term" value="F:zinc ion binding"/>
    <property type="evidence" value="ECO:0007669"/>
    <property type="project" value="InterPro"/>
</dbReference>
<dbReference type="InterPro" id="IPR001138">
    <property type="entry name" value="Zn2Cys6_DnaBD"/>
</dbReference>
<protein>
    <recommendedName>
        <fullName evidence="8">Zn(2)-C6 fungal-type domain-containing protein</fullName>
    </recommendedName>
</protein>
<dbReference type="GO" id="GO:0001228">
    <property type="term" value="F:DNA-binding transcription activator activity, RNA polymerase II-specific"/>
    <property type="evidence" value="ECO:0007669"/>
    <property type="project" value="TreeGrafter"/>
</dbReference>
<evidence type="ECO:0000256" key="6">
    <source>
        <dbReference type="ARBA" id="ARBA00023242"/>
    </source>
</evidence>
<keyword evidence="3" id="KW-0805">Transcription regulation</keyword>
<organism evidence="9 10">
    <name type="scientific">Fusarium vanettenii (strain ATCC MYA-4622 / CBS 123669 / FGSC 9596 / NRRL 45880 / 77-13-4)</name>
    <name type="common">Fusarium solani subsp. pisi</name>
    <dbReference type="NCBI Taxonomy" id="660122"/>
    <lineage>
        <taxon>Eukaryota</taxon>
        <taxon>Fungi</taxon>
        <taxon>Dikarya</taxon>
        <taxon>Ascomycota</taxon>
        <taxon>Pezizomycotina</taxon>
        <taxon>Sordariomycetes</taxon>
        <taxon>Hypocreomycetidae</taxon>
        <taxon>Hypocreales</taxon>
        <taxon>Nectriaceae</taxon>
        <taxon>Fusarium</taxon>
        <taxon>Fusarium solani species complex</taxon>
        <taxon>Fusarium vanettenii</taxon>
    </lineage>
</organism>
<sequence length="712" mass="78375">MSAPNAPQDPPVKKRRRPALACEQCRRRKVRCDRTSPCNHCSKSENPEQCTYVPIQVPKQKRAPRPGAATIGPVSILPAPAPTPPESQGSTGNFLPVLNSSSTPATVSESGVSDVRTLERKFEGVILANGQPPGSTTESIIGEGTEATNATHRIPKTRYYGQSHWMNGLSLLPAGFESLVNPKSTTSNLHTLLSQCKILGRRIKEHRLQSTLSSSPLVSLDIPRSTADRLLDLYISSFEPVFPIMHIPSFKADYDRYWSDPGQVATVFRVQLQLVLALGACLFDDTFTLRNQASRWVNEAQLWLLTPPEKSRITIHSIQIMILLTLARSVCGKICHLAAVRMEEVHVYRLLWPSLSHFPLRLKILRHANDFRAQDSYSETLRLNSELVQACHQLSETLKRHSSLPNGTVVTQFHASLAELLAYRCFHTLHQPVIVRSLSDPKYYFSQKMYIDGALKIAHISGLAGVGVDENNASRLSPMTASHGKGVASHEQFPLSHHQSNDTRASGDNQDGLPNVLFTRLLTNGAGMFRNIPIQATLGIIVEFVSKWGDNSATGRASSGIGCLPGIHGTREADFAALASFLNAARGWTLRRIRSGEVSIKGHYFLTCYLLHVSAIEQEIDKVAIEGNIMAGAVEAAEECVKELKSMGVANGLSLEMRLGKNSEDSSWLENTEFLSLDINVSDFGDTAVDAMDMDWMGGWPLDGMSDYINYS</sequence>
<dbReference type="Gene3D" id="4.10.240.10">
    <property type="entry name" value="Zn(2)-C6 fungal-type DNA-binding domain"/>
    <property type="match status" value="1"/>
</dbReference>
<dbReference type="PROSITE" id="PS00463">
    <property type="entry name" value="ZN2_CY6_FUNGAL_1"/>
    <property type="match status" value="1"/>
</dbReference>
<dbReference type="InterPro" id="IPR051430">
    <property type="entry name" value="Fungal_TF_Env_Response"/>
</dbReference>
<dbReference type="InterPro" id="IPR007219">
    <property type="entry name" value="XnlR_reg_dom"/>
</dbReference>
<evidence type="ECO:0000313" key="9">
    <source>
        <dbReference type="EMBL" id="EEU43778.1"/>
    </source>
</evidence>
<dbReference type="OrthoDB" id="4337792at2759"/>
<dbReference type="RefSeq" id="XP_003049491.1">
    <property type="nucleotide sequence ID" value="XM_003049445.1"/>
</dbReference>
<dbReference type="GO" id="GO:0005634">
    <property type="term" value="C:nucleus"/>
    <property type="evidence" value="ECO:0007669"/>
    <property type="project" value="TreeGrafter"/>
</dbReference>
<evidence type="ECO:0000256" key="7">
    <source>
        <dbReference type="SAM" id="MobiDB-lite"/>
    </source>
</evidence>
<dbReference type="PROSITE" id="PS50048">
    <property type="entry name" value="ZN2_CY6_FUNGAL_2"/>
    <property type="match status" value="1"/>
</dbReference>
<keyword evidence="2" id="KW-0862">Zinc</keyword>
<dbReference type="AlphaFoldDB" id="C7YX65"/>
<dbReference type="PANTHER" id="PTHR31944">
    <property type="entry name" value="HEME-RESPONSIVE ZINC FINGER TRANSCRIPTION FACTOR HAP1"/>
    <property type="match status" value="1"/>
</dbReference>
<dbReference type="GeneID" id="9676922"/>
<dbReference type="VEuPathDB" id="FungiDB:NECHADRAFT_82908"/>
<dbReference type="SUPFAM" id="SSF57701">
    <property type="entry name" value="Zn2/Cys6 DNA-binding domain"/>
    <property type="match status" value="1"/>
</dbReference>
<evidence type="ECO:0000259" key="8">
    <source>
        <dbReference type="PROSITE" id="PS50048"/>
    </source>
</evidence>
<dbReference type="InParanoid" id="C7YX65"/>
<evidence type="ECO:0000313" key="10">
    <source>
        <dbReference type="Proteomes" id="UP000005206"/>
    </source>
</evidence>
<dbReference type="Pfam" id="PF00172">
    <property type="entry name" value="Zn_clus"/>
    <property type="match status" value="1"/>
</dbReference>
<keyword evidence="6" id="KW-0539">Nucleus</keyword>
<dbReference type="OMA" id="FHDERFT"/>
<dbReference type="CDD" id="cd00067">
    <property type="entry name" value="GAL4"/>
    <property type="match status" value="1"/>
</dbReference>
<dbReference type="EMBL" id="GG698902">
    <property type="protein sequence ID" value="EEU43778.1"/>
    <property type="molecule type" value="Genomic_DNA"/>
</dbReference>
<feature type="domain" description="Zn(2)-C6 fungal-type" evidence="8">
    <location>
        <begin position="21"/>
        <end position="52"/>
    </location>
</feature>
<keyword evidence="10" id="KW-1185">Reference proteome</keyword>
<keyword evidence="1" id="KW-0479">Metal-binding</keyword>
<evidence type="ECO:0000256" key="2">
    <source>
        <dbReference type="ARBA" id="ARBA00022833"/>
    </source>
</evidence>
<dbReference type="GO" id="GO:0006351">
    <property type="term" value="P:DNA-templated transcription"/>
    <property type="evidence" value="ECO:0007669"/>
    <property type="project" value="InterPro"/>
</dbReference>
<dbReference type="eggNOG" id="ENOG502SMMJ">
    <property type="taxonomic scope" value="Eukaryota"/>
</dbReference>
<dbReference type="GO" id="GO:0000978">
    <property type="term" value="F:RNA polymerase II cis-regulatory region sequence-specific DNA binding"/>
    <property type="evidence" value="ECO:0007669"/>
    <property type="project" value="TreeGrafter"/>
</dbReference>
<dbReference type="KEGG" id="nhe:NECHADRAFT_82908"/>
<gene>
    <name evidence="9" type="ORF">NECHADRAFT_82908</name>
</gene>
<evidence type="ECO:0000256" key="1">
    <source>
        <dbReference type="ARBA" id="ARBA00022723"/>
    </source>
</evidence>
<dbReference type="PANTHER" id="PTHR31944:SF131">
    <property type="entry name" value="HEME-RESPONSIVE ZINC FINGER TRANSCRIPTION FACTOR HAP1"/>
    <property type="match status" value="1"/>
</dbReference>
<dbReference type="InterPro" id="IPR036864">
    <property type="entry name" value="Zn2-C6_fun-type_DNA-bd_sf"/>
</dbReference>
<keyword evidence="4" id="KW-0238">DNA-binding</keyword>
<dbReference type="SMART" id="SM00066">
    <property type="entry name" value="GAL4"/>
    <property type="match status" value="1"/>
</dbReference>
<accession>C7YX65</accession>
<dbReference type="Pfam" id="PF04082">
    <property type="entry name" value="Fungal_trans"/>
    <property type="match status" value="1"/>
</dbReference>
<dbReference type="Proteomes" id="UP000005206">
    <property type="component" value="Chromosome 7"/>
</dbReference>
<name>C7YX65_FUSV7</name>
<proteinExistence type="predicted"/>
<keyword evidence="5" id="KW-0804">Transcription</keyword>
<dbReference type="HOGENOM" id="CLU_007091_3_0_1"/>
<evidence type="ECO:0000256" key="5">
    <source>
        <dbReference type="ARBA" id="ARBA00023163"/>
    </source>
</evidence>
<evidence type="ECO:0000256" key="4">
    <source>
        <dbReference type="ARBA" id="ARBA00023125"/>
    </source>
</evidence>